<gene>
    <name evidence="1" type="ORF">BJ138DRAFT_1176159</name>
</gene>
<protein>
    <submittedName>
        <fullName evidence="1">Uncharacterized protein</fullName>
    </submittedName>
</protein>
<evidence type="ECO:0000313" key="2">
    <source>
        <dbReference type="Proteomes" id="UP000790377"/>
    </source>
</evidence>
<proteinExistence type="predicted"/>
<reference evidence="1" key="1">
    <citation type="journal article" date="2021" name="New Phytol.">
        <title>Evolutionary innovations through gain and loss of genes in the ectomycorrhizal Boletales.</title>
        <authorList>
            <person name="Wu G."/>
            <person name="Miyauchi S."/>
            <person name="Morin E."/>
            <person name="Kuo A."/>
            <person name="Drula E."/>
            <person name="Varga T."/>
            <person name="Kohler A."/>
            <person name="Feng B."/>
            <person name="Cao Y."/>
            <person name="Lipzen A."/>
            <person name="Daum C."/>
            <person name="Hundley H."/>
            <person name="Pangilinan J."/>
            <person name="Johnson J."/>
            <person name="Barry K."/>
            <person name="LaButti K."/>
            <person name="Ng V."/>
            <person name="Ahrendt S."/>
            <person name="Min B."/>
            <person name="Choi I.G."/>
            <person name="Park H."/>
            <person name="Plett J.M."/>
            <person name="Magnuson J."/>
            <person name="Spatafora J.W."/>
            <person name="Nagy L.G."/>
            <person name="Henrissat B."/>
            <person name="Grigoriev I.V."/>
            <person name="Yang Z.L."/>
            <person name="Xu J."/>
            <person name="Martin F.M."/>
        </authorList>
    </citation>
    <scope>NUCLEOTIDE SEQUENCE</scope>
    <source>
        <strain evidence="1">ATCC 28755</strain>
    </source>
</reference>
<dbReference type="EMBL" id="MU267595">
    <property type="protein sequence ID" value="KAH7915877.1"/>
    <property type="molecule type" value="Genomic_DNA"/>
</dbReference>
<sequence length="771" mass="85163">MNQANTVCLSVAPNFRCINLSQLQFEVLIIPPALELVFCISLIMMKWGSGRMHLLLAGEGIIYFILALTDMLSHVAPAARNSLSIFKAMDIFVGSVSFIPLLFYAVFLFWLSFREFIPNLPIRHQALPRYLLILFIPALVAINEVSSFVGITIRTLPLDMQDVLVIGFARTIWFSLSQFSLALYTANQLVYFLLCFYRLGKAFLDQRRIESTASDEYHFFNGIAWTTVGIKLGAIEAIVGFAEGGFAVPLSRRILRLLGRACLIIGCLKGLDACENFENLTNELRGPSRRSKHLSNLRDFVSNPRLSTFRRLSRLSISPAYGRNSPMELSPTDKENQRVTVHYAKGQAPFLQIRFSALDFPAPAILAEGTRRRSCSGILQTYNGLPSNSQFFQSPNGSKETLQGTSRGAPRAKSAMPAMQMGDMDLGDWDGRIFRGNTRPESGQTISDNLSVVRQLAMQFPSLPPRVTGRYRGSILGQGYEEDPYPVVGISRETSLKREAEDQSVEGATSLSTNGSIKRKPAPPLLPEAPFVNRREVRPVSTWGGITMRMAEDHGVPSPLTPTSPWTGTTAYSPRPGETPAPDETLSSPASRRFAPRNIINRASRALSDASVRSAEWFASSRSQLKSSTQLTPASIELYRSGGSTLGGGEGHLSVDPGDVPEDVRSDGTPASPSQDDWTYHAGNSGVQLEDSRSGRPRRPTIVTRVSVGRGPMRTTPTPTHVDFGRERERVLSSHGSVGYEEMDAPRIRPDRRSKLREEHIGPEESFFLAD</sequence>
<comment type="caution">
    <text evidence="1">The sequence shown here is derived from an EMBL/GenBank/DDBJ whole genome shotgun (WGS) entry which is preliminary data.</text>
</comment>
<accession>A0ACB8ARE9</accession>
<organism evidence="1 2">
    <name type="scientific">Hygrophoropsis aurantiaca</name>
    <dbReference type="NCBI Taxonomy" id="72124"/>
    <lineage>
        <taxon>Eukaryota</taxon>
        <taxon>Fungi</taxon>
        <taxon>Dikarya</taxon>
        <taxon>Basidiomycota</taxon>
        <taxon>Agaricomycotina</taxon>
        <taxon>Agaricomycetes</taxon>
        <taxon>Agaricomycetidae</taxon>
        <taxon>Boletales</taxon>
        <taxon>Coniophorineae</taxon>
        <taxon>Hygrophoropsidaceae</taxon>
        <taxon>Hygrophoropsis</taxon>
    </lineage>
</organism>
<name>A0ACB8ARE9_9AGAM</name>
<evidence type="ECO:0000313" key="1">
    <source>
        <dbReference type="EMBL" id="KAH7915877.1"/>
    </source>
</evidence>
<keyword evidence="2" id="KW-1185">Reference proteome</keyword>
<dbReference type="Proteomes" id="UP000790377">
    <property type="component" value="Unassembled WGS sequence"/>
</dbReference>